<proteinExistence type="predicted"/>
<protein>
    <submittedName>
        <fullName evidence="1">Uncharacterized protein</fullName>
    </submittedName>
</protein>
<reference evidence="2" key="1">
    <citation type="journal article" date="2019" name="Int. J. Syst. Evol. Microbiol.">
        <title>The Global Catalogue of Microorganisms (GCM) 10K type strain sequencing project: providing services to taxonomists for standard genome sequencing and annotation.</title>
        <authorList>
            <consortium name="The Broad Institute Genomics Platform"/>
            <consortium name="The Broad Institute Genome Sequencing Center for Infectious Disease"/>
            <person name="Wu L."/>
            <person name="Ma J."/>
        </authorList>
    </citation>
    <scope>NUCLEOTIDE SEQUENCE [LARGE SCALE GENOMIC DNA]</scope>
    <source>
        <strain evidence="2">KCTC 42730</strain>
    </source>
</reference>
<dbReference type="Proteomes" id="UP001595453">
    <property type="component" value="Unassembled WGS sequence"/>
</dbReference>
<organism evidence="1 2">
    <name type="scientific">Pseudoalteromonas fenneropenaei</name>
    <dbReference type="NCBI Taxonomy" id="1737459"/>
    <lineage>
        <taxon>Bacteria</taxon>
        <taxon>Pseudomonadati</taxon>
        <taxon>Pseudomonadota</taxon>
        <taxon>Gammaproteobacteria</taxon>
        <taxon>Alteromonadales</taxon>
        <taxon>Pseudoalteromonadaceae</taxon>
        <taxon>Pseudoalteromonas</taxon>
    </lineage>
</organism>
<evidence type="ECO:0000313" key="1">
    <source>
        <dbReference type="EMBL" id="MFC3033267.1"/>
    </source>
</evidence>
<sequence length="535" mass="61118">MESKIFQIRPDIFVKSGPGRIRIQRQGQNYILKVPANVADCLFNYIDLTDGERTFAEVIAQIPSLFHDSVRQFHAFLLSKNLAFEVKNSFFHTHKELSELGRYLAQFLPDPIIGYNTFAEPHYLLVGDGHSLFSCIKSLANLGIRALDVVTTDQFPEYAHTEMVDAFNDSKTCVDAQIAIYDSFDSILFSKYGRVLHLQQHFDKTLYEFVEKQSDLAQASLLQGYQNGKHLFVANHLHKHYCNLSPNPDQIVSPMCNLVAGATFATCAFDHITDVCAIKNGHYVHYDLEAFGHLKQSRQVIMTRTSEIAASDPCLFDAFSALEDFLNQPLFPLQNLSAVSHPASYINIKSVNFSYMYDDVEFKTQLFGIGFDENECLQDIMESLLIKQGVWFKFDQRQQQAAKVRTHYEYFKNQLATANLVPHNDSEEMLTSVWSKKAEYVDFCIQATYGDSTQISVLSCQKNLWIKAQVKNCAVILPIYNTVTEMDVERIMLKLYLQIWLSRRNDLIQESVLILPHKTSLFNEEIADAKTHQAA</sequence>
<dbReference type="EMBL" id="JBHRSD010000018">
    <property type="protein sequence ID" value="MFC3033267.1"/>
    <property type="molecule type" value="Genomic_DNA"/>
</dbReference>
<comment type="caution">
    <text evidence="1">The sequence shown here is derived from an EMBL/GenBank/DDBJ whole genome shotgun (WGS) entry which is preliminary data.</text>
</comment>
<accession>A0ABV7CKT7</accession>
<gene>
    <name evidence="1" type="ORF">ACFOEE_12120</name>
</gene>
<name>A0ABV7CKT7_9GAMM</name>
<keyword evidence="2" id="KW-1185">Reference proteome</keyword>
<evidence type="ECO:0000313" key="2">
    <source>
        <dbReference type="Proteomes" id="UP001595453"/>
    </source>
</evidence>
<dbReference type="RefSeq" id="WP_377124579.1">
    <property type="nucleotide sequence ID" value="NZ_JBHRSD010000018.1"/>
</dbReference>